<keyword evidence="5 7" id="KW-1133">Transmembrane helix</keyword>
<accession>A0A6J6PPP7</accession>
<reference evidence="9" key="1">
    <citation type="submission" date="2020-05" db="EMBL/GenBank/DDBJ databases">
        <authorList>
            <person name="Chiriac C."/>
            <person name="Salcher M."/>
            <person name="Ghai R."/>
            <person name="Kavagutti S V."/>
        </authorList>
    </citation>
    <scope>NUCLEOTIDE SEQUENCE</scope>
</reference>
<feature type="transmembrane region" description="Helical" evidence="7">
    <location>
        <begin position="183"/>
        <end position="204"/>
    </location>
</feature>
<dbReference type="PROSITE" id="PS50928">
    <property type="entry name" value="ABC_TM1"/>
    <property type="match status" value="1"/>
</dbReference>
<feature type="transmembrane region" description="Helical" evidence="7">
    <location>
        <begin position="288"/>
        <end position="314"/>
    </location>
</feature>
<dbReference type="InterPro" id="IPR035906">
    <property type="entry name" value="MetI-like_sf"/>
</dbReference>
<dbReference type="InterPro" id="IPR000515">
    <property type="entry name" value="MetI-like"/>
</dbReference>
<keyword evidence="2" id="KW-0813">Transport</keyword>
<dbReference type="PANTHER" id="PTHR43163">
    <property type="entry name" value="DIPEPTIDE TRANSPORT SYSTEM PERMEASE PROTEIN DPPB-RELATED"/>
    <property type="match status" value="1"/>
</dbReference>
<keyword evidence="6 7" id="KW-0472">Membrane</keyword>
<evidence type="ECO:0000256" key="3">
    <source>
        <dbReference type="ARBA" id="ARBA00022475"/>
    </source>
</evidence>
<dbReference type="SUPFAM" id="SSF161098">
    <property type="entry name" value="MetI-like"/>
    <property type="match status" value="1"/>
</dbReference>
<evidence type="ECO:0000256" key="1">
    <source>
        <dbReference type="ARBA" id="ARBA00004651"/>
    </source>
</evidence>
<feature type="transmembrane region" description="Helical" evidence="7">
    <location>
        <begin position="246"/>
        <end position="268"/>
    </location>
</feature>
<dbReference type="GO" id="GO:0005886">
    <property type="term" value="C:plasma membrane"/>
    <property type="evidence" value="ECO:0007669"/>
    <property type="project" value="UniProtKB-SubCell"/>
</dbReference>
<dbReference type="Pfam" id="PF00528">
    <property type="entry name" value="BPD_transp_1"/>
    <property type="match status" value="1"/>
</dbReference>
<evidence type="ECO:0000256" key="2">
    <source>
        <dbReference type="ARBA" id="ARBA00022448"/>
    </source>
</evidence>
<feature type="transmembrane region" description="Helical" evidence="7">
    <location>
        <begin position="9"/>
        <end position="28"/>
    </location>
</feature>
<dbReference type="CDD" id="cd06261">
    <property type="entry name" value="TM_PBP2"/>
    <property type="match status" value="1"/>
</dbReference>
<gene>
    <name evidence="9" type="ORF">UFOPK2399_01187</name>
</gene>
<feature type="transmembrane region" description="Helical" evidence="7">
    <location>
        <begin position="141"/>
        <end position="163"/>
    </location>
</feature>
<evidence type="ECO:0000256" key="7">
    <source>
        <dbReference type="SAM" id="Phobius"/>
    </source>
</evidence>
<evidence type="ECO:0000259" key="8">
    <source>
        <dbReference type="PROSITE" id="PS50928"/>
    </source>
</evidence>
<dbReference type="InterPro" id="IPR045621">
    <property type="entry name" value="BPD_transp_1_N"/>
</dbReference>
<feature type="domain" description="ABC transmembrane type-1" evidence="8">
    <location>
        <begin position="102"/>
        <end position="311"/>
    </location>
</feature>
<comment type="subcellular location">
    <subcellularLocation>
        <location evidence="1">Cell membrane</location>
        <topology evidence="1">Multi-pass membrane protein</topology>
    </subcellularLocation>
</comment>
<feature type="transmembrane region" description="Helical" evidence="7">
    <location>
        <begin position="106"/>
        <end position="129"/>
    </location>
</feature>
<sequence>MLLYLARRLLWTILVVLVVMFVTFLVFFKLPNGDPALRFAGKSPTTASLAEIHKRLHLDKPFYVEYGYFVKNFAVGDDQGWPGLGYSYGNYVSVRSEILERAPRTLFLVAGAATLWLIFGVAIGVLSAVKRRTWIDRVAMGFALFGISAPVFWLGLMSLFVVWKKLGLTGGSGYVPLSDGIGAWFSHMILPWTVLALLYIAIYARLTRNNLLETLGEDYIRTARAKGLSERTVIFKHGLRASLSPIATIFGLDIALLVGGAIITESVFNIQGLGWLAFNGAITQDLPSVLGVVICTATAVAVMNLVVDVVYAFLDPRVRYA</sequence>
<evidence type="ECO:0000313" key="9">
    <source>
        <dbReference type="EMBL" id="CAB4698458.1"/>
    </source>
</evidence>
<evidence type="ECO:0000256" key="5">
    <source>
        <dbReference type="ARBA" id="ARBA00022989"/>
    </source>
</evidence>
<evidence type="ECO:0000256" key="6">
    <source>
        <dbReference type="ARBA" id="ARBA00023136"/>
    </source>
</evidence>
<dbReference type="Pfam" id="PF19300">
    <property type="entry name" value="BPD_transp_1_N"/>
    <property type="match status" value="1"/>
</dbReference>
<dbReference type="EMBL" id="CAEZXP010000003">
    <property type="protein sequence ID" value="CAB4698458.1"/>
    <property type="molecule type" value="Genomic_DNA"/>
</dbReference>
<dbReference type="Gene3D" id="1.10.3720.10">
    <property type="entry name" value="MetI-like"/>
    <property type="match status" value="1"/>
</dbReference>
<keyword evidence="3" id="KW-1003">Cell membrane</keyword>
<protein>
    <submittedName>
        <fullName evidence="9">Unannotated protein</fullName>
    </submittedName>
</protein>
<organism evidence="9">
    <name type="scientific">freshwater metagenome</name>
    <dbReference type="NCBI Taxonomy" id="449393"/>
    <lineage>
        <taxon>unclassified sequences</taxon>
        <taxon>metagenomes</taxon>
        <taxon>ecological metagenomes</taxon>
    </lineage>
</organism>
<dbReference type="AlphaFoldDB" id="A0A6J6PPP7"/>
<dbReference type="PANTHER" id="PTHR43163:SF6">
    <property type="entry name" value="DIPEPTIDE TRANSPORT SYSTEM PERMEASE PROTEIN DPPB-RELATED"/>
    <property type="match status" value="1"/>
</dbReference>
<name>A0A6J6PPP7_9ZZZZ</name>
<dbReference type="GO" id="GO:0071916">
    <property type="term" value="F:dipeptide transmembrane transporter activity"/>
    <property type="evidence" value="ECO:0007669"/>
    <property type="project" value="TreeGrafter"/>
</dbReference>
<proteinExistence type="predicted"/>
<keyword evidence="4 7" id="KW-0812">Transmembrane</keyword>
<evidence type="ECO:0000256" key="4">
    <source>
        <dbReference type="ARBA" id="ARBA00022692"/>
    </source>
</evidence>